<dbReference type="AlphaFoldDB" id="A0A2B1K6A3"/>
<dbReference type="EMBL" id="NUYN01000038">
    <property type="protein sequence ID" value="PFN20475.1"/>
    <property type="molecule type" value="Genomic_DNA"/>
</dbReference>
<comment type="caution">
    <text evidence="1">The sequence shown here is derived from an EMBL/GenBank/DDBJ whole genome shotgun (WGS) entry which is preliminary data.</text>
</comment>
<accession>A0A2B1K6A3</accession>
<evidence type="ECO:0000313" key="1">
    <source>
        <dbReference type="EMBL" id="PFN20475.1"/>
    </source>
</evidence>
<name>A0A2B1K6A3_BACCE</name>
<dbReference type="Proteomes" id="UP000225182">
    <property type="component" value="Unassembled WGS sequence"/>
</dbReference>
<proteinExistence type="predicted"/>
<evidence type="ECO:0000313" key="2">
    <source>
        <dbReference type="Proteomes" id="UP000225182"/>
    </source>
</evidence>
<protein>
    <submittedName>
        <fullName evidence="1">Uncharacterized protein</fullName>
    </submittedName>
</protein>
<sequence>MGSEASKNLGSGSSTLHKDLLSFEESRYHFKCGSNNSRIFYHKDIAAMDSCSGFRTEEIVLEFPVW</sequence>
<reference evidence="1 2" key="1">
    <citation type="submission" date="2017-09" db="EMBL/GenBank/DDBJ databases">
        <title>Large-scale bioinformatics analysis of Bacillus genomes uncovers conserved roles of natural products in bacterial physiology.</title>
        <authorList>
            <consortium name="Agbiome Team Llc"/>
            <person name="Bleich R.M."/>
            <person name="Grubbs K.J."/>
            <person name="Santa Maria K.C."/>
            <person name="Allen S.E."/>
            <person name="Farag S."/>
            <person name="Shank E.A."/>
            <person name="Bowers A."/>
        </authorList>
    </citation>
    <scope>NUCLEOTIDE SEQUENCE [LARGE SCALE GENOMIC DNA]</scope>
    <source>
        <strain evidence="1 2">AFS076905</strain>
    </source>
</reference>
<gene>
    <name evidence="1" type="ORF">COJ50_21660</name>
</gene>
<organism evidence="1 2">
    <name type="scientific">Bacillus cereus</name>
    <dbReference type="NCBI Taxonomy" id="1396"/>
    <lineage>
        <taxon>Bacteria</taxon>
        <taxon>Bacillati</taxon>
        <taxon>Bacillota</taxon>
        <taxon>Bacilli</taxon>
        <taxon>Bacillales</taxon>
        <taxon>Bacillaceae</taxon>
        <taxon>Bacillus</taxon>
        <taxon>Bacillus cereus group</taxon>
    </lineage>
</organism>